<dbReference type="SMART" id="SM00388">
    <property type="entry name" value="HisKA"/>
    <property type="match status" value="1"/>
</dbReference>
<dbReference type="Gene3D" id="6.10.340.10">
    <property type="match status" value="1"/>
</dbReference>
<feature type="domain" description="PAS" evidence="17">
    <location>
        <begin position="307"/>
        <end position="379"/>
    </location>
</feature>
<gene>
    <name evidence="19" type="primary">ntrY_2</name>
    <name evidence="19" type="ORF">NF27_DT00900</name>
</gene>
<dbReference type="SMART" id="SM00387">
    <property type="entry name" value="HATPase_c"/>
    <property type="match status" value="1"/>
</dbReference>
<dbReference type="InterPro" id="IPR035965">
    <property type="entry name" value="PAS-like_dom_sf"/>
</dbReference>
<keyword evidence="9" id="KW-0547">Nucleotide-binding</keyword>
<dbReference type="InterPro" id="IPR045671">
    <property type="entry name" value="NtrY-like_N"/>
</dbReference>
<evidence type="ECO:0000256" key="15">
    <source>
        <dbReference type="SAM" id="Phobius"/>
    </source>
</evidence>
<dbReference type="InterPro" id="IPR036890">
    <property type="entry name" value="HATPase_C_sf"/>
</dbReference>
<evidence type="ECO:0000313" key="19">
    <source>
        <dbReference type="EMBL" id="KIE05316.1"/>
    </source>
</evidence>
<keyword evidence="7" id="KW-0808">Transferase</keyword>
<feature type="transmembrane region" description="Helical" evidence="15">
    <location>
        <begin position="20"/>
        <end position="45"/>
    </location>
</feature>
<evidence type="ECO:0000256" key="6">
    <source>
        <dbReference type="ARBA" id="ARBA00022553"/>
    </source>
</evidence>
<dbReference type="PANTHER" id="PTHR43065:SF10">
    <property type="entry name" value="PEROXIDE STRESS-ACTIVATED HISTIDINE KINASE MAK3"/>
    <property type="match status" value="1"/>
</dbReference>
<keyword evidence="10" id="KW-0418">Kinase</keyword>
<dbReference type="InterPro" id="IPR005467">
    <property type="entry name" value="His_kinase_dom"/>
</dbReference>
<organism evidence="19 20">
    <name type="scientific">Candidatus Jidaibacter acanthamoebae</name>
    <dbReference type="NCBI Taxonomy" id="86105"/>
    <lineage>
        <taxon>Bacteria</taxon>
        <taxon>Pseudomonadati</taxon>
        <taxon>Pseudomonadota</taxon>
        <taxon>Alphaproteobacteria</taxon>
        <taxon>Rickettsiales</taxon>
        <taxon>Candidatus Midichloriaceae</taxon>
        <taxon>Candidatus Jidaibacter</taxon>
    </lineage>
</organism>
<evidence type="ECO:0000256" key="4">
    <source>
        <dbReference type="ARBA" id="ARBA00019748"/>
    </source>
</evidence>
<evidence type="ECO:0000256" key="8">
    <source>
        <dbReference type="ARBA" id="ARBA00022692"/>
    </source>
</evidence>
<keyword evidence="5" id="KW-1003">Cell membrane</keyword>
<dbReference type="InterPro" id="IPR004358">
    <property type="entry name" value="Sig_transdc_His_kin-like_C"/>
</dbReference>
<dbReference type="SUPFAM" id="SSF47384">
    <property type="entry name" value="Homodimeric domain of signal transducing histidine kinase"/>
    <property type="match status" value="1"/>
</dbReference>
<dbReference type="InterPro" id="IPR017232">
    <property type="entry name" value="NtrY"/>
</dbReference>
<dbReference type="CDD" id="cd06225">
    <property type="entry name" value="HAMP"/>
    <property type="match status" value="1"/>
</dbReference>
<keyword evidence="11" id="KW-0067">ATP-binding</keyword>
<dbReference type="PRINTS" id="PR00344">
    <property type="entry name" value="BCTRLSENSOR"/>
</dbReference>
<dbReference type="PROSITE" id="PS50885">
    <property type="entry name" value="HAMP"/>
    <property type="match status" value="1"/>
</dbReference>
<reference evidence="19 20" key="1">
    <citation type="submission" date="2014-11" db="EMBL/GenBank/DDBJ databases">
        <title>A Rickettsiales Symbiont of Amoebae With Ancient Features.</title>
        <authorList>
            <person name="Schulz F."/>
            <person name="Martijn J."/>
            <person name="Wascher F."/>
            <person name="Kostanjsek R."/>
            <person name="Ettema T.J."/>
            <person name="Horn M."/>
        </authorList>
    </citation>
    <scope>NUCLEOTIDE SEQUENCE [LARGE SCALE GENOMIC DNA]</scope>
    <source>
        <strain evidence="19 20">UWC36</strain>
    </source>
</reference>
<dbReference type="InterPro" id="IPR000014">
    <property type="entry name" value="PAS"/>
</dbReference>
<dbReference type="Pfam" id="PF00672">
    <property type="entry name" value="HAMP"/>
    <property type="match status" value="1"/>
</dbReference>
<keyword evidence="20" id="KW-1185">Reference proteome</keyword>
<dbReference type="SMART" id="SM00304">
    <property type="entry name" value="HAMP"/>
    <property type="match status" value="1"/>
</dbReference>
<dbReference type="InterPro" id="IPR003660">
    <property type="entry name" value="HAMP_dom"/>
</dbReference>
<dbReference type="STRING" id="86105.NF27_DT00900"/>
<dbReference type="GO" id="GO:0005886">
    <property type="term" value="C:plasma membrane"/>
    <property type="evidence" value="ECO:0007669"/>
    <property type="project" value="UniProtKB-SubCell"/>
</dbReference>
<comment type="caution">
    <text evidence="19">The sequence shown here is derived from an EMBL/GenBank/DDBJ whole genome shotgun (WGS) entry which is preliminary data.</text>
</comment>
<dbReference type="PIRSF" id="PIRSF037532">
    <property type="entry name" value="STHK_NtrY"/>
    <property type="match status" value="1"/>
</dbReference>
<dbReference type="Pfam" id="PF00512">
    <property type="entry name" value="HisKA"/>
    <property type="match status" value="1"/>
</dbReference>
<comment type="catalytic activity">
    <reaction evidence="1">
        <text>ATP + protein L-histidine = ADP + protein N-phospho-L-histidine.</text>
        <dbReference type="EC" id="2.7.13.3"/>
    </reaction>
</comment>
<dbReference type="Pfam" id="PF02518">
    <property type="entry name" value="HATPase_c"/>
    <property type="match status" value="1"/>
</dbReference>
<dbReference type="InterPro" id="IPR036097">
    <property type="entry name" value="HisK_dim/P_sf"/>
</dbReference>
<sequence>MVFKYFYRKLSDTTLKRKIVFLVGGLVTITPTVLVAVFALIYYFLGVEKLFNDKIGFAISETVKIAELYLKEHKDSIKADILGITNSIAKNQVVLSESPEYFSILLNKEAELRNLSEAMVFTPTQVLGKNYLSFSLTFERLPEETLKEASTGKLIIISSEQEDKVRAIIKLDNFIDTYLLVGRYVDSEIINYLATTKGSANLYKTMLKDKDRTQVKLEVAFVVITIILCLGSIITAVKLANIISRPINQLVEATSKIKARDFSVRVPERKHARDETAVLAKAFNSMTKKIAEQTNELISAKDIIDERRRFIEAILTEVSSGVLVINPKGLITLCNQSAAKLLKKEETKIINKPYQDSLPEISELLEKASTSSQELIEGNITLERGDKKTYLFVRIGTEFNIKQELERFIITIDDMSKLIAAQRSAAWADVARRIAHEIKNPLTPINLSAEQLKRKFLKEIKSEPELFTKYVDTITRHVSDIGMMVEEFVRFARIPSPKLARYDLLQIINEVIFSQKSINPNIKYQFDNILEECYVKCDRAQITQVLFNLIKNSNEAIEAKAQNQTFRPKIHIYYQISEDLNLVKVFIKDNGQGIPLELIDRISEPYITTKSTGTGLGLSIVKKIVEDHGGTLSIQNNEEGVLASFTLKLFHNNLLNEENHASKPA</sequence>
<evidence type="ECO:0000256" key="11">
    <source>
        <dbReference type="ARBA" id="ARBA00022840"/>
    </source>
</evidence>
<proteinExistence type="predicted"/>
<dbReference type="SUPFAM" id="SSF55785">
    <property type="entry name" value="PYP-like sensor domain (PAS domain)"/>
    <property type="match status" value="1"/>
</dbReference>
<dbReference type="CDD" id="cd00130">
    <property type="entry name" value="PAS"/>
    <property type="match status" value="1"/>
</dbReference>
<evidence type="ECO:0000256" key="12">
    <source>
        <dbReference type="ARBA" id="ARBA00022989"/>
    </source>
</evidence>
<dbReference type="EC" id="2.7.13.3" evidence="3"/>
<protein>
    <recommendedName>
        <fullName evidence="4">Putative sensor histidine kinase NtrY-like</fullName>
        <ecNumber evidence="3">2.7.13.3</ecNumber>
    </recommendedName>
</protein>
<comment type="subcellular location">
    <subcellularLocation>
        <location evidence="2">Cell membrane</location>
        <topology evidence="2">Multi-pass membrane protein</topology>
    </subcellularLocation>
</comment>
<dbReference type="EMBL" id="JSWE01000096">
    <property type="protein sequence ID" value="KIE05316.1"/>
    <property type="molecule type" value="Genomic_DNA"/>
</dbReference>
<dbReference type="Proteomes" id="UP000031258">
    <property type="component" value="Unassembled WGS sequence"/>
</dbReference>
<dbReference type="GO" id="GO:0006355">
    <property type="term" value="P:regulation of DNA-templated transcription"/>
    <property type="evidence" value="ECO:0007669"/>
    <property type="project" value="InterPro"/>
</dbReference>
<dbReference type="PROSITE" id="PS50109">
    <property type="entry name" value="HIS_KIN"/>
    <property type="match status" value="1"/>
</dbReference>
<dbReference type="Pfam" id="PF19312">
    <property type="entry name" value="NtrY_N"/>
    <property type="match status" value="1"/>
</dbReference>
<dbReference type="GO" id="GO:0000155">
    <property type="term" value="F:phosphorelay sensor kinase activity"/>
    <property type="evidence" value="ECO:0007669"/>
    <property type="project" value="InterPro"/>
</dbReference>
<feature type="domain" description="Histidine kinase" evidence="16">
    <location>
        <begin position="433"/>
        <end position="651"/>
    </location>
</feature>
<evidence type="ECO:0000259" key="16">
    <source>
        <dbReference type="PROSITE" id="PS50109"/>
    </source>
</evidence>
<dbReference type="PROSITE" id="PS50112">
    <property type="entry name" value="PAS"/>
    <property type="match status" value="1"/>
</dbReference>
<evidence type="ECO:0000256" key="13">
    <source>
        <dbReference type="ARBA" id="ARBA00023012"/>
    </source>
</evidence>
<evidence type="ECO:0000259" key="18">
    <source>
        <dbReference type="PROSITE" id="PS50885"/>
    </source>
</evidence>
<dbReference type="SUPFAM" id="SSF158472">
    <property type="entry name" value="HAMP domain-like"/>
    <property type="match status" value="1"/>
</dbReference>
<accession>A0A0C1MZ67</accession>
<evidence type="ECO:0000256" key="7">
    <source>
        <dbReference type="ARBA" id="ARBA00022679"/>
    </source>
</evidence>
<feature type="domain" description="HAMP" evidence="18">
    <location>
        <begin position="241"/>
        <end position="295"/>
    </location>
</feature>
<dbReference type="InterPro" id="IPR013767">
    <property type="entry name" value="PAS_fold"/>
</dbReference>
<dbReference type="GO" id="GO:0005524">
    <property type="term" value="F:ATP binding"/>
    <property type="evidence" value="ECO:0007669"/>
    <property type="project" value="UniProtKB-KW"/>
</dbReference>
<evidence type="ECO:0000256" key="10">
    <source>
        <dbReference type="ARBA" id="ARBA00022777"/>
    </source>
</evidence>
<dbReference type="CDD" id="cd00082">
    <property type="entry name" value="HisKA"/>
    <property type="match status" value="1"/>
</dbReference>
<dbReference type="InterPro" id="IPR003594">
    <property type="entry name" value="HATPase_dom"/>
</dbReference>
<evidence type="ECO:0000259" key="17">
    <source>
        <dbReference type="PROSITE" id="PS50112"/>
    </source>
</evidence>
<keyword evidence="6" id="KW-0597">Phosphoprotein</keyword>
<dbReference type="SMART" id="SM00091">
    <property type="entry name" value="PAS"/>
    <property type="match status" value="1"/>
</dbReference>
<dbReference type="Pfam" id="PF00989">
    <property type="entry name" value="PAS"/>
    <property type="match status" value="1"/>
</dbReference>
<dbReference type="Gene3D" id="1.10.287.130">
    <property type="match status" value="1"/>
</dbReference>
<keyword evidence="14 15" id="KW-0472">Membrane</keyword>
<evidence type="ECO:0000256" key="14">
    <source>
        <dbReference type="ARBA" id="ARBA00023136"/>
    </source>
</evidence>
<keyword evidence="8 15" id="KW-0812">Transmembrane</keyword>
<keyword evidence="13" id="KW-0902">Two-component regulatory system</keyword>
<evidence type="ECO:0000256" key="1">
    <source>
        <dbReference type="ARBA" id="ARBA00000085"/>
    </source>
</evidence>
<keyword evidence="12 15" id="KW-1133">Transmembrane helix</keyword>
<name>A0A0C1MZ67_9RICK</name>
<dbReference type="InterPro" id="IPR003661">
    <property type="entry name" value="HisK_dim/P_dom"/>
</dbReference>
<dbReference type="AlphaFoldDB" id="A0A0C1MZ67"/>
<evidence type="ECO:0000256" key="5">
    <source>
        <dbReference type="ARBA" id="ARBA00022475"/>
    </source>
</evidence>
<evidence type="ECO:0000313" key="20">
    <source>
        <dbReference type="Proteomes" id="UP000031258"/>
    </source>
</evidence>
<dbReference type="Gene3D" id="3.30.450.20">
    <property type="entry name" value="PAS domain"/>
    <property type="match status" value="1"/>
</dbReference>
<dbReference type="PANTHER" id="PTHR43065">
    <property type="entry name" value="SENSOR HISTIDINE KINASE"/>
    <property type="match status" value="1"/>
</dbReference>
<evidence type="ECO:0000256" key="9">
    <source>
        <dbReference type="ARBA" id="ARBA00022741"/>
    </source>
</evidence>
<evidence type="ECO:0000256" key="2">
    <source>
        <dbReference type="ARBA" id="ARBA00004651"/>
    </source>
</evidence>
<dbReference type="Gene3D" id="3.30.565.10">
    <property type="entry name" value="Histidine kinase-like ATPase, C-terminal domain"/>
    <property type="match status" value="1"/>
</dbReference>
<evidence type="ECO:0000256" key="3">
    <source>
        <dbReference type="ARBA" id="ARBA00012438"/>
    </source>
</evidence>
<dbReference type="SUPFAM" id="SSF55874">
    <property type="entry name" value="ATPase domain of HSP90 chaperone/DNA topoisomerase II/histidine kinase"/>
    <property type="match status" value="1"/>
</dbReference>